<proteinExistence type="predicted"/>
<dbReference type="PANTHER" id="PTHR43143:SF6">
    <property type="entry name" value="BLL3016 PROTEIN"/>
    <property type="match status" value="1"/>
</dbReference>
<dbReference type="PANTHER" id="PTHR43143">
    <property type="entry name" value="METALLOPHOSPHOESTERASE, CALCINEURIN SUPERFAMILY"/>
    <property type="match status" value="1"/>
</dbReference>
<dbReference type="RefSeq" id="WP_061940167.1">
    <property type="nucleotide sequence ID" value="NZ_CP013234.1"/>
</dbReference>
<dbReference type="Proteomes" id="UP000074561">
    <property type="component" value="Chromosome"/>
</dbReference>
<dbReference type="GO" id="GO:0016787">
    <property type="term" value="F:hydrolase activity"/>
    <property type="evidence" value="ECO:0007669"/>
    <property type="project" value="InterPro"/>
</dbReference>
<name>A0A127Q441_9BURK</name>
<dbReference type="Pfam" id="PF00149">
    <property type="entry name" value="Metallophos"/>
    <property type="match status" value="1"/>
</dbReference>
<dbReference type="InterPro" id="IPR004843">
    <property type="entry name" value="Calcineurin-like_PHP"/>
</dbReference>
<dbReference type="EMBL" id="CP013234">
    <property type="protein sequence ID" value="AMP04756.1"/>
    <property type="molecule type" value="Genomic_DNA"/>
</dbReference>
<dbReference type="InterPro" id="IPR051918">
    <property type="entry name" value="STPP_CPPED1"/>
</dbReference>
<dbReference type="AlphaFoldDB" id="A0A127Q441"/>
<organism evidence="2 3">
    <name type="scientific">Collimonas pratensis</name>
    <dbReference type="NCBI Taxonomy" id="279113"/>
    <lineage>
        <taxon>Bacteria</taxon>
        <taxon>Pseudomonadati</taxon>
        <taxon>Pseudomonadota</taxon>
        <taxon>Betaproteobacteria</taxon>
        <taxon>Burkholderiales</taxon>
        <taxon>Oxalobacteraceae</taxon>
        <taxon>Collimonas</taxon>
    </lineage>
</organism>
<dbReference type="PROSITE" id="PS51318">
    <property type="entry name" value="TAT"/>
    <property type="match status" value="1"/>
</dbReference>
<accession>A0A127Q441</accession>
<protein>
    <submittedName>
        <fullName evidence="2">Tat (Twin-arginine translocation) pathway signal sequence domain protein</fullName>
    </submittedName>
</protein>
<dbReference type="OrthoDB" id="9780884at2"/>
<feature type="domain" description="Calcineurin-like phosphoesterase" evidence="1">
    <location>
        <begin position="50"/>
        <end position="237"/>
    </location>
</feature>
<dbReference type="Gene3D" id="3.60.21.10">
    <property type="match status" value="1"/>
</dbReference>
<dbReference type="InterPro" id="IPR029052">
    <property type="entry name" value="Metallo-depent_PP-like"/>
</dbReference>
<evidence type="ECO:0000313" key="3">
    <source>
        <dbReference type="Proteomes" id="UP000074561"/>
    </source>
</evidence>
<dbReference type="SUPFAM" id="SSF56300">
    <property type="entry name" value="Metallo-dependent phosphatases"/>
    <property type="match status" value="1"/>
</dbReference>
<evidence type="ECO:0000259" key="1">
    <source>
        <dbReference type="Pfam" id="PF00149"/>
    </source>
</evidence>
<sequence length="306" mass="33806">MKQAHAGAQAISRRSFLRLAGLGGAIYVSGLSGWSSAAALPGGANEDFFFIQLSDTHWGFEGAPNPDAHGTLQKAVAAVNSLEQVPDFIVFTGDLTHTTDDPQERRQRLREFKDIAAGLKVKNVHFMPGEHDASLDHGEAYQEFFGKTHYSFAHKGVNFIVIDNVSDPTGAIGETQLAWLADELRQLPPQARIVVFTHRPLFDLYPQWDWATRDGAKAVELLQAHANVTVFYGHIHQEHHHMTGHIAHHAAKSLIFPLPAPGSQPKRTPLPWDDAYPYRGLGYRQVAAEAAKPMDYQLTELPVLKG</sequence>
<dbReference type="InterPro" id="IPR006311">
    <property type="entry name" value="TAT_signal"/>
</dbReference>
<dbReference type="PATRIC" id="fig|279113.9.peg.2367"/>
<dbReference type="STRING" id="279113.CPter91_2397"/>
<reference evidence="2 3" key="1">
    <citation type="submission" date="2015-11" db="EMBL/GenBank/DDBJ databases">
        <title>Exploring the genomic traits of fungus-feeding bacterial genus Collimonas.</title>
        <authorList>
            <person name="Song C."/>
            <person name="Schmidt R."/>
            <person name="de Jager V."/>
            <person name="Krzyzanowska D."/>
            <person name="Jongedijk E."/>
            <person name="Cankar K."/>
            <person name="Beekwilder J."/>
            <person name="van Veen A."/>
            <person name="de Boer W."/>
            <person name="van Veen J.A."/>
            <person name="Garbeva P."/>
        </authorList>
    </citation>
    <scope>NUCLEOTIDE SEQUENCE [LARGE SCALE GENOMIC DNA]</scope>
    <source>
        <strain evidence="2 3">Ter91</strain>
    </source>
</reference>
<dbReference type="KEGG" id="cpra:CPter91_2397"/>
<evidence type="ECO:0000313" key="2">
    <source>
        <dbReference type="EMBL" id="AMP04756.1"/>
    </source>
</evidence>
<gene>
    <name evidence="2" type="ORF">CPter91_2397</name>
</gene>